<dbReference type="OrthoDB" id="429967at2759"/>
<keyword evidence="1" id="KW-0249">Electron transport</keyword>
<dbReference type="Gene3D" id="3.40.30.10">
    <property type="entry name" value="Glutaredoxin"/>
    <property type="match status" value="1"/>
</dbReference>
<dbReference type="InterPro" id="IPR052565">
    <property type="entry name" value="Glutaredoxin-like_YDR286C"/>
</dbReference>
<sequence>MASTRRIVTLFTKAGQCSLCDDAKEALQRVQKRVVFQVKEVDILQNPSWKRLYQYDIPVIHVDDKLVQKHRVDEEKLYKILTN</sequence>
<dbReference type="SUPFAM" id="SSF52833">
    <property type="entry name" value="Thioredoxin-like"/>
    <property type="match status" value="1"/>
</dbReference>
<dbReference type="RefSeq" id="XP_031026387.1">
    <property type="nucleotide sequence ID" value="XM_031167722.1"/>
</dbReference>
<dbReference type="PANTHER" id="PTHR33558:SF1">
    <property type="entry name" value="GLUTAREDOXIN-LIKE PROTEIN C5ORF63 HOMOLOG"/>
    <property type="match status" value="1"/>
</dbReference>
<dbReference type="Pfam" id="PF05768">
    <property type="entry name" value="Glrx-like"/>
    <property type="match status" value="1"/>
</dbReference>
<gene>
    <name evidence="2" type="ORF">SmJEL517_g01794</name>
</gene>
<evidence type="ECO:0000256" key="1">
    <source>
        <dbReference type="RuleBase" id="RU363082"/>
    </source>
</evidence>
<accession>A0A507C8Q0</accession>
<reference evidence="2 3" key="1">
    <citation type="journal article" date="2019" name="Sci. Rep.">
        <title>Comparative genomics of chytrid fungi reveal insights into the obligate biotrophic and pathogenic lifestyle of Synchytrium endobioticum.</title>
        <authorList>
            <person name="van de Vossenberg B.T.L.H."/>
            <person name="Warris S."/>
            <person name="Nguyen H.D.T."/>
            <person name="van Gent-Pelzer M.P.E."/>
            <person name="Joly D.L."/>
            <person name="van de Geest H.C."/>
            <person name="Bonants P.J.M."/>
            <person name="Smith D.S."/>
            <person name="Levesque C.A."/>
            <person name="van der Lee T.A.J."/>
        </authorList>
    </citation>
    <scope>NUCLEOTIDE SEQUENCE [LARGE SCALE GENOMIC DNA]</scope>
    <source>
        <strain evidence="2 3">JEL517</strain>
    </source>
</reference>
<dbReference type="EMBL" id="QEAO01000006">
    <property type="protein sequence ID" value="TPX36002.1"/>
    <property type="molecule type" value="Genomic_DNA"/>
</dbReference>
<dbReference type="InterPro" id="IPR008554">
    <property type="entry name" value="Glutaredoxin-like"/>
</dbReference>
<keyword evidence="3" id="KW-1185">Reference proteome</keyword>
<name>A0A507C8Q0_9FUNG</name>
<dbReference type="AlphaFoldDB" id="A0A507C8Q0"/>
<evidence type="ECO:0000313" key="2">
    <source>
        <dbReference type="EMBL" id="TPX36002.1"/>
    </source>
</evidence>
<protein>
    <recommendedName>
        <fullName evidence="1">Glutaredoxin-like protein</fullName>
    </recommendedName>
</protein>
<comment type="similarity">
    <text evidence="1">Belongs to the glutaredoxin family.</text>
</comment>
<dbReference type="InterPro" id="IPR036249">
    <property type="entry name" value="Thioredoxin-like_sf"/>
</dbReference>
<dbReference type="GeneID" id="42003019"/>
<keyword evidence="1" id="KW-0813">Transport</keyword>
<organism evidence="2 3">
    <name type="scientific">Synchytrium microbalum</name>
    <dbReference type="NCBI Taxonomy" id="1806994"/>
    <lineage>
        <taxon>Eukaryota</taxon>
        <taxon>Fungi</taxon>
        <taxon>Fungi incertae sedis</taxon>
        <taxon>Chytridiomycota</taxon>
        <taxon>Chytridiomycota incertae sedis</taxon>
        <taxon>Chytridiomycetes</taxon>
        <taxon>Synchytriales</taxon>
        <taxon>Synchytriaceae</taxon>
        <taxon>Synchytrium</taxon>
    </lineage>
</organism>
<comment type="caution">
    <text evidence="2">The sequence shown here is derived from an EMBL/GenBank/DDBJ whole genome shotgun (WGS) entry which is preliminary data.</text>
</comment>
<dbReference type="Proteomes" id="UP000319731">
    <property type="component" value="Unassembled WGS sequence"/>
</dbReference>
<evidence type="ECO:0000313" key="3">
    <source>
        <dbReference type="Proteomes" id="UP000319731"/>
    </source>
</evidence>
<proteinExistence type="inferred from homology"/>
<dbReference type="STRING" id="1806994.A0A507C8Q0"/>
<dbReference type="PANTHER" id="PTHR33558">
    <property type="entry name" value="GLUTAREDOXIN-LIKE PROTEIN C5ORF63 HOMOLOG"/>
    <property type="match status" value="1"/>
</dbReference>